<keyword evidence="4 5" id="KW-0472">Membrane</keyword>
<evidence type="ECO:0000256" key="3">
    <source>
        <dbReference type="ARBA" id="ARBA00022989"/>
    </source>
</evidence>
<evidence type="ECO:0000256" key="5">
    <source>
        <dbReference type="SAM" id="Phobius"/>
    </source>
</evidence>
<protein>
    <recommendedName>
        <fullName evidence="9">RTA1-like protein</fullName>
    </recommendedName>
</protein>
<dbReference type="Proteomes" id="UP000886523">
    <property type="component" value="Unassembled WGS sequence"/>
</dbReference>
<reference evidence="7" key="1">
    <citation type="journal article" date="2020" name="Nat. Commun.">
        <title>Large-scale genome sequencing of mycorrhizal fungi provides insights into the early evolution of symbiotic traits.</title>
        <authorList>
            <person name="Miyauchi S."/>
            <person name="Kiss E."/>
            <person name="Kuo A."/>
            <person name="Drula E."/>
            <person name="Kohler A."/>
            <person name="Sanchez-Garcia M."/>
            <person name="Morin E."/>
            <person name="Andreopoulos B."/>
            <person name="Barry K.W."/>
            <person name="Bonito G."/>
            <person name="Buee M."/>
            <person name="Carver A."/>
            <person name="Chen C."/>
            <person name="Cichocki N."/>
            <person name="Clum A."/>
            <person name="Culley D."/>
            <person name="Crous P.W."/>
            <person name="Fauchery L."/>
            <person name="Girlanda M."/>
            <person name="Hayes R.D."/>
            <person name="Keri Z."/>
            <person name="LaButti K."/>
            <person name="Lipzen A."/>
            <person name="Lombard V."/>
            <person name="Magnuson J."/>
            <person name="Maillard F."/>
            <person name="Murat C."/>
            <person name="Nolan M."/>
            <person name="Ohm R.A."/>
            <person name="Pangilinan J."/>
            <person name="Pereira M.F."/>
            <person name="Perotto S."/>
            <person name="Peter M."/>
            <person name="Pfister S."/>
            <person name="Riley R."/>
            <person name="Sitrit Y."/>
            <person name="Stielow J.B."/>
            <person name="Szollosi G."/>
            <person name="Zifcakova L."/>
            <person name="Stursova M."/>
            <person name="Spatafora J.W."/>
            <person name="Tedersoo L."/>
            <person name="Vaario L.M."/>
            <person name="Yamada A."/>
            <person name="Yan M."/>
            <person name="Wang P."/>
            <person name="Xu J."/>
            <person name="Bruns T."/>
            <person name="Baldrian P."/>
            <person name="Vilgalys R."/>
            <person name="Dunand C."/>
            <person name="Henrissat B."/>
            <person name="Grigoriev I.V."/>
            <person name="Hibbett D."/>
            <person name="Nagy L.G."/>
            <person name="Martin F.M."/>
        </authorList>
    </citation>
    <scope>NUCLEOTIDE SEQUENCE</scope>
    <source>
        <strain evidence="7">UP504</strain>
    </source>
</reference>
<feature type="transmembrane region" description="Helical" evidence="5">
    <location>
        <begin position="37"/>
        <end position="56"/>
    </location>
</feature>
<evidence type="ECO:0000256" key="1">
    <source>
        <dbReference type="ARBA" id="ARBA00004141"/>
    </source>
</evidence>
<organism evidence="7 8">
    <name type="scientific">Hydnum rufescens UP504</name>
    <dbReference type="NCBI Taxonomy" id="1448309"/>
    <lineage>
        <taxon>Eukaryota</taxon>
        <taxon>Fungi</taxon>
        <taxon>Dikarya</taxon>
        <taxon>Basidiomycota</taxon>
        <taxon>Agaricomycotina</taxon>
        <taxon>Agaricomycetes</taxon>
        <taxon>Cantharellales</taxon>
        <taxon>Hydnaceae</taxon>
        <taxon>Hydnum</taxon>
    </lineage>
</organism>
<evidence type="ECO:0000256" key="2">
    <source>
        <dbReference type="ARBA" id="ARBA00022692"/>
    </source>
</evidence>
<feature type="transmembrane region" description="Helical" evidence="5">
    <location>
        <begin position="268"/>
        <end position="292"/>
    </location>
</feature>
<evidence type="ECO:0008006" key="9">
    <source>
        <dbReference type="Google" id="ProtNLM"/>
    </source>
</evidence>
<evidence type="ECO:0000256" key="6">
    <source>
        <dbReference type="SAM" id="SignalP"/>
    </source>
</evidence>
<dbReference type="InterPro" id="IPR007568">
    <property type="entry name" value="RTA1"/>
</dbReference>
<name>A0A9P6DZT4_9AGAM</name>
<feature type="signal peptide" evidence="6">
    <location>
        <begin position="1"/>
        <end position="21"/>
    </location>
</feature>
<dbReference type="EMBL" id="MU128940">
    <property type="protein sequence ID" value="KAF9516310.1"/>
    <property type="molecule type" value="Genomic_DNA"/>
</dbReference>
<accession>A0A9P6DZT4</accession>
<evidence type="ECO:0000313" key="7">
    <source>
        <dbReference type="EMBL" id="KAF9516310.1"/>
    </source>
</evidence>
<comment type="subcellular location">
    <subcellularLocation>
        <location evidence="1">Membrane</location>
        <topology evidence="1">Multi-pass membrane protein</topology>
    </subcellularLocation>
</comment>
<evidence type="ECO:0000256" key="4">
    <source>
        <dbReference type="ARBA" id="ARBA00023136"/>
    </source>
</evidence>
<keyword evidence="3 5" id="KW-1133">Transmembrane helix</keyword>
<dbReference type="OrthoDB" id="3358017at2759"/>
<feature type="chain" id="PRO_5040459783" description="RTA1-like protein" evidence="6">
    <location>
        <begin position="22"/>
        <end position="313"/>
    </location>
</feature>
<dbReference type="PANTHER" id="PTHR31465:SF1">
    <property type="entry name" value="PROTEIN RTA1-RELATED"/>
    <property type="match status" value="1"/>
</dbReference>
<evidence type="ECO:0000313" key="8">
    <source>
        <dbReference type="Proteomes" id="UP000886523"/>
    </source>
</evidence>
<feature type="transmembrane region" description="Helical" evidence="5">
    <location>
        <begin position="182"/>
        <end position="206"/>
    </location>
</feature>
<dbReference type="Pfam" id="PF04479">
    <property type="entry name" value="RTA1"/>
    <property type="match status" value="1"/>
</dbReference>
<keyword evidence="6" id="KW-0732">Signal</keyword>
<proteinExistence type="predicted"/>
<feature type="transmembrane region" description="Helical" evidence="5">
    <location>
        <begin position="63"/>
        <end position="84"/>
    </location>
</feature>
<keyword evidence="8" id="KW-1185">Reference proteome</keyword>
<keyword evidence="2 5" id="KW-0812">Transmembrane</keyword>
<dbReference type="PANTHER" id="PTHR31465">
    <property type="entry name" value="PROTEIN RTA1-RELATED"/>
    <property type="match status" value="1"/>
</dbReference>
<gene>
    <name evidence="7" type="ORF">BS47DRAFT_1340911</name>
</gene>
<feature type="transmembrane region" description="Helical" evidence="5">
    <location>
        <begin position="227"/>
        <end position="248"/>
    </location>
</feature>
<feature type="transmembrane region" description="Helical" evidence="5">
    <location>
        <begin position="96"/>
        <end position="125"/>
    </location>
</feature>
<sequence>MQTRVPLATLVLFSTFGPALAGPALQDKSILPYVPNAVAAYTFGIAYGIVTLCVLFHTVRHRAWWTLCLPLGAGFMAAGFFLRIPTRTHQTSHGLVIPMSIFIVVSPAAFLAFNYLVYGHLIVAVDENLADRRKRRAKSPYSFIPPRLVKHVFVWSDISTFFVQIIGGTMEASVSTEKVGDRILLVGIILQGLSYVFFTVLSVHAFRRLRAKPSDPTFLKEGNTEHPARVVFMALWFSSVFILIRSVYRVAELALGYRGTLYTHERYFLIFDSAPLFLAISIYVIVWPSTLLDEVQRRSRLYNEQGYTMRSTG</sequence>
<dbReference type="GO" id="GO:0016020">
    <property type="term" value="C:membrane"/>
    <property type="evidence" value="ECO:0007669"/>
    <property type="project" value="UniProtKB-SubCell"/>
</dbReference>
<dbReference type="AlphaFoldDB" id="A0A9P6DZT4"/>
<comment type="caution">
    <text evidence="7">The sequence shown here is derived from an EMBL/GenBank/DDBJ whole genome shotgun (WGS) entry which is preliminary data.</text>
</comment>